<reference evidence="3" key="2">
    <citation type="submission" date="2013-06" db="EMBL/GenBank/DDBJ databases">
        <title>Draft genome sequence of Clostridium hylemonae (DSM 15053).</title>
        <authorList>
            <person name="Sudarsanam P."/>
            <person name="Ley R."/>
            <person name="Guruge J."/>
            <person name="Turnbaugh P.J."/>
            <person name="Mahowald M."/>
            <person name="Liep D."/>
            <person name="Gordon J."/>
        </authorList>
    </citation>
    <scope>NUCLEOTIDE SEQUENCE</scope>
    <source>
        <strain evidence="3">DSM 15053</strain>
    </source>
</reference>
<reference evidence="3" key="1">
    <citation type="submission" date="2009-02" db="EMBL/GenBank/DDBJ databases">
        <authorList>
            <person name="Fulton L."/>
            <person name="Clifton S."/>
            <person name="Fulton B."/>
            <person name="Xu J."/>
            <person name="Minx P."/>
            <person name="Pepin K.H."/>
            <person name="Johnson M."/>
            <person name="Bhonagiri V."/>
            <person name="Nash W.E."/>
            <person name="Mardis E.R."/>
            <person name="Wilson R.K."/>
        </authorList>
    </citation>
    <scope>NUCLEOTIDE SEQUENCE [LARGE SCALE GENOMIC DNA]</scope>
    <source>
        <strain evidence="3">DSM 15053</strain>
    </source>
</reference>
<proteinExistence type="predicted"/>
<dbReference type="PANTHER" id="PTHR40448:SF1">
    <property type="entry name" value="TWO-COMPONENT SENSOR HISTIDINE KINASE"/>
    <property type="match status" value="1"/>
</dbReference>
<dbReference type="OrthoDB" id="9813149at2"/>
<dbReference type="SUPFAM" id="SSF55874">
    <property type="entry name" value="ATPase domain of HSP90 chaperone/DNA topoisomerase II/histidine kinase"/>
    <property type="match status" value="1"/>
</dbReference>
<keyword evidence="1" id="KW-0812">Transmembrane</keyword>
<comment type="caution">
    <text evidence="3">The sequence shown here is derived from an EMBL/GenBank/DDBJ whole genome shotgun (WGS) entry which is preliminary data.</text>
</comment>
<dbReference type="InterPro" id="IPR036890">
    <property type="entry name" value="HATPase_C_sf"/>
</dbReference>
<dbReference type="Proteomes" id="UP000004893">
    <property type="component" value="Unassembled WGS sequence"/>
</dbReference>
<dbReference type="InterPro" id="IPR032834">
    <property type="entry name" value="NatK-like_C"/>
</dbReference>
<dbReference type="STRING" id="553973.CLOHYLEM_07104"/>
<feature type="domain" description="Sensor histidine kinase NatK-like C-terminal" evidence="2">
    <location>
        <begin position="527"/>
        <end position="625"/>
    </location>
</feature>
<keyword evidence="1" id="KW-1133">Transmembrane helix</keyword>
<evidence type="ECO:0000259" key="2">
    <source>
        <dbReference type="Pfam" id="PF14501"/>
    </source>
</evidence>
<dbReference type="EMBL" id="ABYI02000036">
    <property type="protein sequence ID" value="EEG72706.1"/>
    <property type="molecule type" value="Genomic_DNA"/>
</dbReference>
<gene>
    <name evidence="3" type="ORF">CLOHYLEM_07104</name>
</gene>
<feature type="transmembrane region" description="Helical" evidence="1">
    <location>
        <begin position="260"/>
        <end position="281"/>
    </location>
</feature>
<protein>
    <recommendedName>
        <fullName evidence="2">Sensor histidine kinase NatK-like C-terminal domain-containing protein</fullName>
    </recommendedName>
</protein>
<feature type="transmembrane region" description="Helical" evidence="1">
    <location>
        <begin position="230"/>
        <end position="248"/>
    </location>
</feature>
<accession>C0C4T8</accession>
<feature type="transmembrane region" description="Helical" evidence="1">
    <location>
        <begin position="290"/>
        <end position="308"/>
    </location>
</feature>
<dbReference type="HOGENOM" id="CLU_454672_0_0_9"/>
<dbReference type="eggNOG" id="COG3290">
    <property type="taxonomic scope" value="Bacteria"/>
</dbReference>
<feature type="transmembrane region" description="Helical" evidence="1">
    <location>
        <begin position="320"/>
        <end position="336"/>
    </location>
</feature>
<evidence type="ECO:0000256" key="1">
    <source>
        <dbReference type="SAM" id="Phobius"/>
    </source>
</evidence>
<feature type="transmembrane region" description="Helical" evidence="1">
    <location>
        <begin position="201"/>
        <end position="223"/>
    </location>
</feature>
<evidence type="ECO:0000313" key="3">
    <source>
        <dbReference type="EMBL" id="EEG72706.1"/>
    </source>
</evidence>
<keyword evidence="1" id="KW-0472">Membrane</keyword>
<dbReference type="Gene3D" id="3.30.565.10">
    <property type="entry name" value="Histidine kinase-like ATPase, C-terminal domain"/>
    <property type="match status" value="1"/>
</dbReference>
<feature type="transmembrane region" description="Helical" evidence="1">
    <location>
        <begin position="348"/>
        <end position="369"/>
    </location>
</feature>
<dbReference type="CDD" id="cd16935">
    <property type="entry name" value="HATPase_AgrC-ComD-like"/>
    <property type="match status" value="1"/>
</dbReference>
<dbReference type="Pfam" id="PF14501">
    <property type="entry name" value="HATPase_c_5"/>
    <property type="match status" value="1"/>
</dbReference>
<name>C0C4T8_9FIRM</name>
<dbReference type="GO" id="GO:0042802">
    <property type="term" value="F:identical protein binding"/>
    <property type="evidence" value="ECO:0007669"/>
    <property type="project" value="TreeGrafter"/>
</dbReference>
<feature type="transmembrane region" description="Helical" evidence="1">
    <location>
        <begin position="389"/>
        <end position="409"/>
    </location>
</feature>
<dbReference type="PANTHER" id="PTHR40448">
    <property type="entry name" value="TWO-COMPONENT SENSOR HISTIDINE KINASE"/>
    <property type="match status" value="1"/>
</dbReference>
<organism evidence="3 4">
    <name type="scientific">[Clostridium] hylemonae DSM 15053</name>
    <dbReference type="NCBI Taxonomy" id="553973"/>
    <lineage>
        <taxon>Bacteria</taxon>
        <taxon>Bacillati</taxon>
        <taxon>Bacillota</taxon>
        <taxon>Clostridia</taxon>
        <taxon>Lachnospirales</taxon>
        <taxon>Lachnospiraceae</taxon>
    </lineage>
</organism>
<sequence>MLIEKEVFFLNYIKSNWKIVLLPFYALFIFLAFTFMRSYTVTDADRLFLTPTFEDSNGWDIYKMENGTKKEASVQELFDSSGETFYLSRVLDKGMERAGYTVLELDGTTWQESVFLDGELLYTVNPGLDNRIGFVEFPKEYEGLPGMGEYVRLTLPPDYAGKTLTIAAAFNTTVDYRGLPMVRLSSENILTQMLVSDANRIAMPAAAYMAAALLLLGLFFYNWYHGQKSYSILLLTAAALIQSLRVLLNFEFYFSSHFSLNFIPVGLLIPLSLELPILYLLLQMKRWKKWYAPFILAPLVLSLAAHLMPDSSFASSCDTLLYLPLLALCVFAVLEWKDKNAVFRLFTPALFAVIVVGITAASYLMLTGHGDSVFVSMLRFPTVMLYEAFQFYGGILLLLGGGVSFIQAVHKAADTQSELSVISAKNELIQENIQSIQESSTEIAGMRHDMLRHLHTMLDLSHAGNAERLQRYLEELTKETETIPPLRVCQHPVVNALVTRALAKAKRERIQMNLHVEVPADISIPDADLCTLLMNMLDNAIEALSLLPGKKERVLELTMHVRGRYLFVETMNPCDGTALTDKETGLFRSMKGAGHGYGMKTMSDIAKKYQSKLQIKQEDDTVTVRTALLMPDVTCPIQ</sequence>
<keyword evidence="4" id="KW-1185">Reference proteome</keyword>
<dbReference type="AlphaFoldDB" id="C0C4T8"/>
<evidence type="ECO:0000313" key="4">
    <source>
        <dbReference type="Proteomes" id="UP000004893"/>
    </source>
</evidence>
<feature type="transmembrane region" description="Helical" evidence="1">
    <location>
        <begin position="20"/>
        <end position="39"/>
    </location>
</feature>